<sequence>MSSTRRSPSTFTRPVLPPSTTSAPPALANPLSTTSSSSSSSFPTTVSSSESASITHRPFKFGVEFEFILRPKAIAELDSDLTLPESDASNSDDKRDYSHWNATLDGWVSKKHILDGFYPVEVISPIIIANEKWRSTVDKFWSVMQSHFTFRRDASCGFHLHGSPGLRRALHVINNADRDTLVNYMCPDKCRAWNFLPAKDTGHGSVEFRRPPGVVNSKKSKHWIAFAMAFIEMAMQQGTSIEQLGNQRPARQDNFDALLLGAARSIDEYATLDARLYQSDEPTSLHITMMNDQQLGYLLRIDKDYLVNAGI</sequence>
<dbReference type="PANTHER" id="PTHR36847">
    <property type="entry name" value="AMIDOLIGASE ENZYME"/>
    <property type="match status" value="1"/>
</dbReference>
<proteinExistence type="predicted"/>
<protein>
    <recommendedName>
        <fullName evidence="4">Amidoligase enzyme-domain-containing protein</fullName>
    </recommendedName>
</protein>
<dbReference type="VEuPathDB" id="FungiDB:JI435_128000"/>
<dbReference type="VEuPathDB" id="FungiDB:JI435_420580"/>
<accession>Q0U614</accession>
<evidence type="ECO:0000313" key="2">
    <source>
        <dbReference type="EMBL" id="EAT79600.1"/>
    </source>
</evidence>
<dbReference type="RefSeq" id="XP_001803018.1">
    <property type="nucleotide sequence ID" value="XM_001802966.1"/>
</dbReference>
<dbReference type="KEGG" id="pno:SNOG_12800"/>
<reference evidence="3" key="1">
    <citation type="journal article" date="2007" name="Plant Cell">
        <title>Dothideomycete-plant interactions illuminated by genome sequencing and EST analysis of the wheat pathogen Stagonospora nodorum.</title>
        <authorList>
            <person name="Hane J.K."/>
            <person name="Lowe R.G."/>
            <person name="Solomon P.S."/>
            <person name="Tan K.C."/>
            <person name="Schoch C.L."/>
            <person name="Spatafora J.W."/>
            <person name="Crous P.W."/>
            <person name="Kodira C."/>
            <person name="Birren B.W."/>
            <person name="Galagan J.E."/>
            <person name="Torriani S.F."/>
            <person name="McDonald B.A."/>
            <person name="Oliver R.P."/>
        </authorList>
    </citation>
    <scope>NUCLEOTIDE SEQUENCE [LARGE SCALE GENOMIC DNA]</scope>
    <source>
        <strain evidence="3">SN15 / ATCC MYA-4574 / FGSC 10173</strain>
    </source>
</reference>
<evidence type="ECO:0000313" key="3">
    <source>
        <dbReference type="Proteomes" id="UP000001055"/>
    </source>
</evidence>
<dbReference type="PANTHER" id="PTHR36847:SF1">
    <property type="entry name" value="AMIDOLIGASE ENZYME"/>
    <property type="match status" value="1"/>
</dbReference>
<name>Q0U614_PHANO</name>
<dbReference type="EMBL" id="CH445348">
    <property type="protein sequence ID" value="EAT79600.1"/>
    <property type="molecule type" value="Genomic_DNA"/>
</dbReference>
<feature type="region of interest" description="Disordered" evidence="1">
    <location>
        <begin position="1"/>
        <end position="48"/>
    </location>
</feature>
<evidence type="ECO:0000256" key="1">
    <source>
        <dbReference type="SAM" id="MobiDB-lite"/>
    </source>
</evidence>
<organism evidence="2 3">
    <name type="scientific">Phaeosphaeria nodorum (strain SN15 / ATCC MYA-4574 / FGSC 10173)</name>
    <name type="common">Glume blotch fungus</name>
    <name type="synonym">Parastagonospora nodorum</name>
    <dbReference type="NCBI Taxonomy" id="321614"/>
    <lineage>
        <taxon>Eukaryota</taxon>
        <taxon>Fungi</taxon>
        <taxon>Dikarya</taxon>
        <taxon>Ascomycota</taxon>
        <taxon>Pezizomycotina</taxon>
        <taxon>Dothideomycetes</taxon>
        <taxon>Pleosporomycetidae</taxon>
        <taxon>Pleosporales</taxon>
        <taxon>Pleosporineae</taxon>
        <taxon>Phaeosphaeriaceae</taxon>
        <taxon>Parastagonospora</taxon>
    </lineage>
</organism>
<dbReference type="AlphaFoldDB" id="Q0U614"/>
<dbReference type="Proteomes" id="UP000001055">
    <property type="component" value="Unassembled WGS sequence"/>
</dbReference>
<gene>
    <name evidence="2" type="ORF">SNOG_12800</name>
</gene>
<dbReference type="Pfam" id="PF12224">
    <property type="entry name" value="Amidoligase_2"/>
    <property type="match status" value="1"/>
</dbReference>
<evidence type="ECO:0008006" key="4">
    <source>
        <dbReference type="Google" id="ProtNLM"/>
    </source>
</evidence>
<dbReference type="InParanoid" id="Q0U614"/>
<dbReference type="GeneID" id="5979931"/>
<dbReference type="InterPro" id="IPR022025">
    <property type="entry name" value="Amidoligase_2"/>
</dbReference>